<dbReference type="Pfam" id="PF00005">
    <property type="entry name" value="ABC_tran"/>
    <property type="match status" value="2"/>
</dbReference>
<dbReference type="SUPFAM" id="SSF52540">
    <property type="entry name" value="P-loop containing nucleoside triphosphate hydrolases"/>
    <property type="match status" value="2"/>
</dbReference>
<feature type="domain" description="ABC transporter" evidence="4">
    <location>
        <begin position="5"/>
        <end position="256"/>
    </location>
</feature>
<proteinExistence type="predicted"/>
<dbReference type="InterPro" id="IPR051309">
    <property type="entry name" value="ABCF_ATPase"/>
</dbReference>
<keyword evidence="1" id="KW-0547">Nucleotide-binding</keyword>
<dbReference type="EMBL" id="BAAASZ010000024">
    <property type="protein sequence ID" value="GAA2447495.1"/>
    <property type="molecule type" value="Genomic_DNA"/>
</dbReference>
<organism evidence="5 6">
    <name type="scientific">Streptomyces macrosporus</name>
    <dbReference type="NCBI Taxonomy" id="44032"/>
    <lineage>
        <taxon>Bacteria</taxon>
        <taxon>Bacillati</taxon>
        <taxon>Actinomycetota</taxon>
        <taxon>Actinomycetes</taxon>
        <taxon>Kitasatosporales</taxon>
        <taxon>Streptomycetaceae</taxon>
        <taxon>Streptomyces</taxon>
    </lineage>
</organism>
<dbReference type="NCBIfam" id="NF000355">
    <property type="entry name" value="ribo_prot_ABC_F"/>
    <property type="match status" value="1"/>
</dbReference>
<dbReference type="InterPro" id="IPR003439">
    <property type="entry name" value="ABC_transporter-like_ATP-bd"/>
</dbReference>
<reference evidence="5 6" key="1">
    <citation type="journal article" date="2019" name="Int. J. Syst. Evol. Microbiol.">
        <title>The Global Catalogue of Microorganisms (GCM) 10K type strain sequencing project: providing services to taxonomists for standard genome sequencing and annotation.</title>
        <authorList>
            <consortium name="The Broad Institute Genomics Platform"/>
            <consortium name="The Broad Institute Genome Sequencing Center for Infectious Disease"/>
            <person name="Wu L."/>
            <person name="Ma J."/>
        </authorList>
    </citation>
    <scope>NUCLEOTIDE SEQUENCE [LARGE SCALE GENOMIC DNA]</scope>
    <source>
        <strain evidence="5 6">JCM 6305</strain>
    </source>
</reference>
<dbReference type="PROSITE" id="PS50893">
    <property type="entry name" value="ABC_TRANSPORTER_2"/>
    <property type="match status" value="2"/>
</dbReference>
<dbReference type="RefSeq" id="WP_344323664.1">
    <property type="nucleotide sequence ID" value="NZ_BAAASZ010000024.1"/>
</dbReference>
<dbReference type="SMART" id="SM00382">
    <property type="entry name" value="AAA"/>
    <property type="match status" value="2"/>
</dbReference>
<dbReference type="CDD" id="cd03221">
    <property type="entry name" value="ABCF_EF-3"/>
    <property type="match status" value="1"/>
</dbReference>
<dbReference type="Proteomes" id="UP001501638">
    <property type="component" value="Unassembled WGS sequence"/>
</dbReference>
<protein>
    <submittedName>
        <fullName evidence="5">ABC-F family ATP-binding cassette domain-containing protein</fullName>
    </submittedName>
</protein>
<keyword evidence="3" id="KW-0175">Coiled coil</keyword>
<dbReference type="PANTHER" id="PTHR42855">
    <property type="entry name" value="ABC TRANSPORTER ATP-BINDING SUBUNIT"/>
    <property type="match status" value="1"/>
</dbReference>
<dbReference type="InterPro" id="IPR017871">
    <property type="entry name" value="ABC_transporter-like_CS"/>
</dbReference>
<gene>
    <name evidence="5" type="ORF">GCM10010405_33660</name>
</gene>
<keyword evidence="6" id="KW-1185">Reference proteome</keyword>
<evidence type="ECO:0000256" key="3">
    <source>
        <dbReference type="SAM" id="Coils"/>
    </source>
</evidence>
<dbReference type="PANTHER" id="PTHR42855:SF2">
    <property type="entry name" value="DRUG RESISTANCE ABC TRANSPORTER,ATP-BINDING PROTEIN"/>
    <property type="match status" value="1"/>
</dbReference>
<comment type="caution">
    <text evidence="5">The sequence shown here is derived from an EMBL/GenBank/DDBJ whole genome shotgun (WGS) entry which is preliminary data.</text>
</comment>
<dbReference type="Gene3D" id="3.40.50.300">
    <property type="entry name" value="P-loop containing nucleotide triphosphate hydrolases"/>
    <property type="match status" value="2"/>
</dbReference>
<dbReference type="GO" id="GO:0005524">
    <property type="term" value="F:ATP binding"/>
    <property type="evidence" value="ECO:0007669"/>
    <property type="project" value="UniProtKB-KW"/>
</dbReference>
<evidence type="ECO:0000256" key="2">
    <source>
        <dbReference type="ARBA" id="ARBA00022840"/>
    </source>
</evidence>
<evidence type="ECO:0000313" key="5">
    <source>
        <dbReference type="EMBL" id="GAA2447495.1"/>
    </source>
</evidence>
<sequence>MPTQITALSVTKTYGDRTVLDSVTCSLAAGERTGIVGENGSGKTTLLRLLAGREKPDLGEVVVQAAGGVGHLAQDGDLPPHLTVREAVDHALRELRAIEDRMRRLEAAMADGDESHLAEYGELLTVFELRGGYDADARVERALHGLGLGRLRRDRAVGDLSGGERVRLRLASLLAASPEVLLLDEPTNHLDDNALTWLEEHLRTRHGTTVAVSHDRIFLDRVATSLLEVDADRRTVVRYGNGYAGHLAEKAAARRRWAQAHARWRADVDRLRETAATTARRVAPGRAMKDGNKMAYDRAGGRVQQSLASRVRNAEERLRRLLAEPVPPPPEPLRFSPVLRTDRPAGSEGAVLDAEGVTVTGRLGPTDLAVAAGERLLVTGPNGAGKSTLLRVLAGELPPDGGRVTRRGRIGYLPQDPVPARPGETVLDAFARGRTGTADEHAERLLSLGLFAPDRFSVPVEGLSTGQRQRLALARLIDEPVDVLLLDEPTNHLSPALTEELEAALAGYEGALVVVSHDRLLRRRWRGGRLELRPVHAAAL</sequence>
<keyword evidence="2 5" id="KW-0067">ATP-binding</keyword>
<dbReference type="PROSITE" id="PS00211">
    <property type="entry name" value="ABC_TRANSPORTER_1"/>
    <property type="match status" value="1"/>
</dbReference>
<evidence type="ECO:0000313" key="6">
    <source>
        <dbReference type="Proteomes" id="UP001501638"/>
    </source>
</evidence>
<feature type="domain" description="ABC transporter" evidence="4">
    <location>
        <begin position="333"/>
        <end position="540"/>
    </location>
</feature>
<dbReference type="InterPro" id="IPR027417">
    <property type="entry name" value="P-loop_NTPase"/>
</dbReference>
<feature type="coiled-coil region" evidence="3">
    <location>
        <begin position="88"/>
        <end position="115"/>
    </location>
</feature>
<evidence type="ECO:0000259" key="4">
    <source>
        <dbReference type="PROSITE" id="PS50893"/>
    </source>
</evidence>
<name>A0ABN3K5L1_9ACTN</name>
<dbReference type="InterPro" id="IPR003593">
    <property type="entry name" value="AAA+_ATPase"/>
</dbReference>
<evidence type="ECO:0000256" key="1">
    <source>
        <dbReference type="ARBA" id="ARBA00022741"/>
    </source>
</evidence>
<accession>A0ABN3K5L1</accession>